<feature type="transmembrane region" description="Helical" evidence="1">
    <location>
        <begin position="86"/>
        <end position="102"/>
    </location>
</feature>
<keyword evidence="1" id="KW-0472">Membrane</keyword>
<name>A0A368L6Q3_9BURK</name>
<reference evidence="2 3" key="1">
    <citation type="journal article" date="2018" name="Int. J. Syst. Evol. Microbiol.">
        <title>Parvibium lacunae gen. nov., sp. nov., a new member of the family Alcaligenaceae isolated from a freshwater pond.</title>
        <authorList>
            <person name="Chen W.M."/>
            <person name="Xie P.B."/>
            <person name="Hsu M.Y."/>
            <person name="Sheu S.Y."/>
        </authorList>
    </citation>
    <scope>NUCLEOTIDE SEQUENCE [LARGE SCALE GENOMIC DNA]</scope>
    <source>
        <strain evidence="2 3">KMB9</strain>
    </source>
</reference>
<evidence type="ECO:0000313" key="2">
    <source>
        <dbReference type="EMBL" id="RCS59242.1"/>
    </source>
</evidence>
<dbReference type="RefSeq" id="WP_114401392.1">
    <property type="nucleotide sequence ID" value="NZ_QPGB01000001.1"/>
</dbReference>
<keyword evidence="1" id="KW-0812">Transmembrane</keyword>
<gene>
    <name evidence="2" type="ORF">DU000_00365</name>
</gene>
<protein>
    <submittedName>
        <fullName evidence="2">Uncharacterized protein</fullName>
    </submittedName>
</protein>
<keyword evidence="1" id="KW-1133">Transmembrane helix</keyword>
<sequence length="214" mass="24451">MIDRTHYAPKTKSQFRISEHVIELRDVVWQIKNLAAIAITKKLIHSKDPEPTFNQTQPKLQINWQALLVLVFAMGFGLTYFKLPDGVILFFILSSALTYFFFSRKKLIKLTTQWETDKNGYLDAWRAWKHRKDNPPTIFGLILETASGSRSIIYSYNENQIREAHIAIKAAMKKATRGDIFVSIDSVNVGGDHSINNFDSEIMSQVIGDDDGIN</sequence>
<evidence type="ECO:0000313" key="3">
    <source>
        <dbReference type="Proteomes" id="UP000252357"/>
    </source>
</evidence>
<dbReference type="EMBL" id="QPGB01000001">
    <property type="protein sequence ID" value="RCS59242.1"/>
    <property type="molecule type" value="Genomic_DNA"/>
</dbReference>
<proteinExistence type="predicted"/>
<accession>A0A368L6Q3</accession>
<keyword evidence="3" id="KW-1185">Reference proteome</keyword>
<dbReference type="Proteomes" id="UP000252357">
    <property type="component" value="Unassembled WGS sequence"/>
</dbReference>
<dbReference type="AlphaFoldDB" id="A0A368L6Q3"/>
<organism evidence="2 3">
    <name type="scientific">Parvibium lacunae</name>
    <dbReference type="NCBI Taxonomy" id="1888893"/>
    <lineage>
        <taxon>Bacteria</taxon>
        <taxon>Pseudomonadati</taxon>
        <taxon>Pseudomonadota</taxon>
        <taxon>Betaproteobacteria</taxon>
        <taxon>Burkholderiales</taxon>
        <taxon>Alcaligenaceae</taxon>
        <taxon>Parvibium</taxon>
    </lineage>
</organism>
<comment type="caution">
    <text evidence="2">The sequence shown here is derived from an EMBL/GenBank/DDBJ whole genome shotgun (WGS) entry which is preliminary data.</text>
</comment>
<evidence type="ECO:0000256" key="1">
    <source>
        <dbReference type="SAM" id="Phobius"/>
    </source>
</evidence>
<feature type="transmembrane region" description="Helical" evidence="1">
    <location>
        <begin position="62"/>
        <end position="80"/>
    </location>
</feature>